<reference evidence="1" key="1">
    <citation type="submission" date="2014-11" db="EMBL/GenBank/DDBJ databases">
        <authorList>
            <person name="Amaro Gonzalez C."/>
        </authorList>
    </citation>
    <scope>NUCLEOTIDE SEQUENCE</scope>
</reference>
<dbReference type="EMBL" id="GBXM01079521">
    <property type="protein sequence ID" value="JAH29056.1"/>
    <property type="molecule type" value="Transcribed_RNA"/>
</dbReference>
<accession>A0A0E9RIS2</accession>
<evidence type="ECO:0000313" key="1">
    <source>
        <dbReference type="EMBL" id="JAH29056.1"/>
    </source>
</evidence>
<protein>
    <submittedName>
        <fullName evidence="1">Uncharacterized protein</fullName>
    </submittedName>
</protein>
<sequence>MRGCDCFVAKPESQTAGNQYGGWEMARQLLVG</sequence>
<reference evidence="1" key="2">
    <citation type="journal article" date="2015" name="Fish Shellfish Immunol.">
        <title>Early steps in the European eel (Anguilla anguilla)-Vibrio vulnificus interaction in the gills: Role of the RtxA13 toxin.</title>
        <authorList>
            <person name="Callol A."/>
            <person name="Pajuelo D."/>
            <person name="Ebbesson L."/>
            <person name="Teles M."/>
            <person name="MacKenzie S."/>
            <person name="Amaro C."/>
        </authorList>
    </citation>
    <scope>NUCLEOTIDE SEQUENCE</scope>
</reference>
<dbReference type="AlphaFoldDB" id="A0A0E9RIS2"/>
<proteinExistence type="predicted"/>
<name>A0A0E9RIS2_ANGAN</name>
<organism evidence="1">
    <name type="scientific">Anguilla anguilla</name>
    <name type="common">European freshwater eel</name>
    <name type="synonym">Muraena anguilla</name>
    <dbReference type="NCBI Taxonomy" id="7936"/>
    <lineage>
        <taxon>Eukaryota</taxon>
        <taxon>Metazoa</taxon>
        <taxon>Chordata</taxon>
        <taxon>Craniata</taxon>
        <taxon>Vertebrata</taxon>
        <taxon>Euteleostomi</taxon>
        <taxon>Actinopterygii</taxon>
        <taxon>Neopterygii</taxon>
        <taxon>Teleostei</taxon>
        <taxon>Anguilliformes</taxon>
        <taxon>Anguillidae</taxon>
        <taxon>Anguilla</taxon>
    </lineage>
</organism>